<dbReference type="AlphaFoldDB" id="A0A7R9YCL0"/>
<feature type="compositionally biased region" description="Basic and acidic residues" evidence="1">
    <location>
        <begin position="352"/>
        <end position="363"/>
    </location>
</feature>
<protein>
    <submittedName>
        <fullName evidence="3">Uncharacterized protein</fullName>
    </submittedName>
</protein>
<proteinExistence type="predicted"/>
<accession>A0A7R9YCL0</accession>
<reference evidence="3" key="1">
    <citation type="submission" date="2021-01" db="EMBL/GenBank/DDBJ databases">
        <authorList>
            <person name="Corre E."/>
            <person name="Pelletier E."/>
            <person name="Niang G."/>
            <person name="Scheremetjew M."/>
            <person name="Finn R."/>
            <person name="Kale V."/>
            <person name="Holt S."/>
            <person name="Cochrane G."/>
            <person name="Meng A."/>
            <person name="Brown T."/>
            <person name="Cohen L."/>
        </authorList>
    </citation>
    <scope>NUCLEOTIDE SEQUENCE</scope>
    <source>
        <strain evidence="3">CCMP2078</strain>
    </source>
</reference>
<keyword evidence="2" id="KW-0472">Membrane</keyword>
<feature type="region of interest" description="Disordered" evidence="1">
    <location>
        <begin position="344"/>
        <end position="375"/>
    </location>
</feature>
<keyword evidence="2" id="KW-0812">Transmembrane</keyword>
<evidence type="ECO:0000256" key="2">
    <source>
        <dbReference type="SAM" id="Phobius"/>
    </source>
</evidence>
<dbReference type="EMBL" id="HBEA01010679">
    <property type="protein sequence ID" value="CAD8258681.1"/>
    <property type="molecule type" value="Transcribed_RNA"/>
</dbReference>
<feature type="transmembrane region" description="Helical" evidence="2">
    <location>
        <begin position="286"/>
        <end position="311"/>
    </location>
</feature>
<keyword evidence="2" id="KW-1133">Transmembrane helix</keyword>
<evidence type="ECO:0000256" key="1">
    <source>
        <dbReference type="SAM" id="MobiDB-lite"/>
    </source>
</evidence>
<gene>
    <name evidence="3" type="ORF">PPYR1160_LOCUS8182</name>
</gene>
<sequence>MATVMDQMVQWMEEASTIKRRKPAFVTERLRPHAFFADKSALLDDGADSFLKPYEVEETGRLSEIPSREHGNEVFLNMELAALRGDVLQMKALLDEVMGRMDGSLGHLRSASLEEHDPLRMLETCQAFLESAIGSLGTCIDDTAQRLQQQYQENLETLKGIQSIVEEKMSILERVETMVESVVYANHVIPCTLLLLPQAMARKLRDHFAKGGKDDDDDEHPVSKWRQLKRAISTRTSLCSKPLYLYFFCPVSGKIMRSNGGRGFKFFMPREWFSAASPYLRPISAILNFSIFAVGTALGLTALAVSICRALELPGKFGMNDRFAGDVGLAATGASLIERLEKLPEEASEEEKELRQQIEKPDDGSFDPANPVLEDPEAVGGDKYGRVIEMLKELGATAELGSYGAVLGTGLVLACGPTGEFMWVSEDESKKAFEKHGLDVVLPSVRETLPDHFRRRSENASNGGCEEKKGSG</sequence>
<organism evidence="3">
    <name type="scientific">Pinguiococcus pyrenoidosus</name>
    <dbReference type="NCBI Taxonomy" id="172671"/>
    <lineage>
        <taxon>Eukaryota</taxon>
        <taxon>Sar</taxon>
        <taxon>Stramenopiles</taxon>
        <taxon>Ochrophyta</taxon>
        <taxon>Pinguiophyceae</taxon>
        <taxon>Pinguiochrysidales</taxon>
        <taxon>Pinguiochrysidaceae</taxon>
        <taxon>Pinguiococcus</taxon>
    </lineage>
</organism>
<name>A0A7R9YCL0_9STRA</name>
<evidence type="ECO:0000313" key="3">
    <source>
        <dbReference type="EMBL" id="CAD8258681.1"/>
    </source>
</evidence>
<feature type="region of interest" description="Disordered" evidence="1">
    <location>
        <begin position="451"/>
        <end position="472"/>
    </location>
</feature>